<gene>
    <name evidence="1" type="ORF">BANT10_01795</name>
</gene>
<evidence type="ECO:0000313" key="2">
    <source>
        <dbReference type="Proteomes" id="UP000234342"/>
    </source>
</evidence>
<sequence length="134" mass="14080">MSDESATASGDGDSVFGHLVVERSGGIGGLLLVWDVDIDSSEHREQIGPTIAQLPWQGDSAAQAAAAVGDATGAGTGAGAGTGVGVSADRYVYVFESRFGLVRFGEAEMPKEWKHLVDQVREITEPEHRRPGSR</sequence>
<dbReference type="AlphaFoldDB" id="A0A2H1JA95"/>
<proteinExistence type="predicted"/>
<keyword evidence="2" id="KW-1185">Reference proteome</keyword>
<organism evidence="1 2">
    <name type="scientific">Brevibacterium antiquum</name>
    <dbReference type="NCBI Taxonomy" id="234835"/>
    <lineage>
        <taxon>Bacteria</taxon>
        <taxon>Bacillati</taxon>
        <taxon>Actinomycetota</taxon>
        <taxon>Actinomycetes</taxon>
        <taxon>Micrococcales</taxon>
        <taxon>Brevibacteriaceae</taxon>
        <taxon>Brevibacterium</taxon>
    </lineage>
</organism>
<dbReference type="Proteomes" id="UP000234342">
    <property type="component" value="Unassembled WGS sequence"/>
</dbReference>
<evidence type="ECO:0000313" key="1">
    <source>
        <dbReference type="EMBL" id="SMX84082.1"/>
    </source>
</evidence>
<name>A0A2H1JA95_9MICO</name>
<reference evidence="2" key="1">
    <citation type="submission" date="2017-03" db="EMBL/GenBank/DDBJ databases">
        <authorList>
            <person name="Monnet C."/>
        </authorList>
    </citation>
    <scope>NUCLEOTIDE SEQUENCE [LARGE SCALE GENOMIC DNA]</scope>
    <source>
        <strain evidence="2">P10</strain>
    </source>
</reference>
<dbReference type="EMBL" id="FXZE01000006">
    <property type="protein sequence ID" value="SMX84082.1"/>
    <property type="molecule type" value="Genomic_DNA"/>
</dbReference>
<accession>A0A2H1JA95</accession>
<dbReference type="RefSeq" id="WP_101620089.1">
    <property type="nucleotide sequence ID" value="NZ_FXZE01000006.1"/>
</dbReference>
<protein>
    <submittedName>
        <fullName evidence="1">Uncharacterized protein</fullName>
    </submittedName>
</protein>